<dbReference type="Pfam" id="PF12833">
    <property type="entry name" value="HTH_18"/>
    <property type="match status" value="1"/>
</dbReference>
<proteinExistence type="predicted"/>
<keyword evidence="6" id="KW-1185">Reference proteome</keyword>
<evidence type="ECO:0000259" key="4">
    <source>
        <dbReference type="PROSITE" id="PS01124"/>
    </source>
</evidence>
<accession>A0A1K2IJ68</accession>
<organism evidence="5 6">
    <name type="scientific">Chryseobacterium limigenitum</name>
    <dbReference type="NCBI Taxonomy" id="1612149"/>
    <lineage>
        <taxon>Bacteria</taxon>
        <taxon>Pseudomonadati</taxon>
        <taxon>Bacteroidota</taxon>
        <taxon>Flavobacteriia</taxon>
        <taxon>Flavobacteriales</taxon>
        <taxon>Weeksellaceae</taxon>
        <taxon>Chryseobacterium group</taxon>
        <taxon>Chryseobacterium</taxon>
    </lineage>
</organism>
<dbReference type="Gene3D" id="1.10.10.60">
    <property type="entry name" value="Homeodomain-like"/>
    <property type="match status" value="1"/>
</dbReference>
<sequence>MSKSPKIINLVAMKQPIRLKTISEFHQFRGLPKPEHPLISVIDYSTISHDPDIKELSWILDFYSISIKRTSNAKIKYGQQEYDFDEGVMFFMAPGQVFGITLDPDTTLQAKHTGWILLIHPDFFWNTSLTKTIKQYEYFNYSVKEALFLSEKEEDVVKNVVQNIQNEYHSNIDQFSQNIIISQIETLLNYAERFYQRQFITRKISNHKILDSLEKLLADYFNNEDLITKGLPSVQFVANQLNVSASYLTGLLKVLTGQSTQQHIHEKLIEKAKEKLSTTQLSVSEIAYELGFEHPQSFSKLFKNKTNVSPLEFRQSFN</sequence>
<evidence type="ECO:0000313" key="5">
    <source>
        <dbReference type="EMBL" id="SFZ92468.1"/>
    </source>
</evidence>
<dbReference type="EMBL" id="FPKW01000003">
    <property type="protein sequence ID" value="SFZ92468.1"/>
    <property type="molecule type" value="Genomic_DNA"/>
</dbReference>
<evidence type="ECO:0000256" key="1">
    <source>
        <dbReference type="ARBA" id="ARBA00023015"/>
    </source>
</evidence>
<dbReference type="OrthoDB" id="2600165at2"/>
<gene>
    <name evidence="5" type="ORF">SAMN05216324_103279</name>
</gene>
<evidence type="ECO:0000313" key="6">
    <source>
        <dbReference type="Proteomes" id="UP000182034"/>
    </source>
</evidence>
<name>A0A1K2IJ68_9FLAO</name>
<keyword evidence="1" id="KW-0805">Transcription regulation</keyword>
<dbReference type="PRINTS" id="PR00032">
    <property type="entry name" value="HTHARAC"/>
</dbReference>
<dbReference type="AlphaFoldDB" id="A0A1K2IJ68"/>
<evidence type="ECO:0000256" key="2">
    <source>
        <dbReference type="ARBA" id="ARBA00023125"/>
    </source>
</evidence>
<dbReference type="PROSITE" id="PS01124">
    <property type="entry name" value="HTH_ARAC_FAMILY_2"/>
    <property type="match status" value="1"/>
</dbReference>
<keyword evidence="2" id="KW-0238">DNA-binding</keyword>
<dbReference type="GO" id="GO:0003700">
    <property type="term" value="F:DNA-binding transcription factor activity"/>
    <property type="evidence" value="ECO:0007669"/>
    <property type="project" value="InterPro"/>
</dbReference>
<reference evidence="6" key="1">
    <citation type="submission" date="2016-10" db="EMBL/GenBank/DDBJ databases">
        <authorList>
            <person name="Varghese N."/>
            <person name="Submissions S."/>
        </authorList>
    </citation>
    <scope>NUCLEOTIDE SEQUENCE [LARGE SCALE GENOMIC DNA]</scope>
    <source>
        <strain evidence="6">SUR2</strain>
    </source>
</reference>
<dbReference type="SUPFAM" id="SSF46689">
    <property type="entry name" value="Homeodomain-like"/>
    <property type="match status" value="1"/>
</dbReference>
<dbReference type="Proteomes" id="UP000182034">
    <property type="component" value="Unassembled WGS sequence"/>
</dbReference>
<dbReference type="SMART" id="SM00342">
    <property type="entry name" value="HTH_ARAC"/>
    <property type="match status" value="1"/>
</dbReference>
<evidence type="ECO:0000256" key="3">
    <source>
        <dbReference type="ARBA" id="ARBA00023163"/>
    </source>
</evidence>
<dbReference type="STRING" id="1612149.SAMN05216324_103279"/>
<protein>
    <submittedName>
        <fullName evidence="5">Transcriptional regulator, AraC family</fullName>
    </submittedName>
</protein>
<keyword evidence="3" id="KW-0804">Transcription</keyword>
<dbReference type="GO" id="GO:0043565">
    <property type="term" value="F:sequence-specific DNA binding"/>
    <property type="evidence" value="ECO:0007669"/>
    <property type="project" value="InterPro"/>
</dbReference>
<dbReference type="InterPro" id="IPR009057">
    <property type="entry name" value="Homeodomain-like_sf"/>
</dbReference>
<dbReference type="PANTHER" id="PTHR43280">
    <property type="entry name" value="ARAC-FAMILY TRANSCRIPTIONAL REGULATOR"/>
    <property type="match status" value="1"/>
</dbReference>
<feature type="domain" description="HTH araC/xylS-type" evidence="4">
    <location>
        <begin position="211"/>
        <end position="316"/>
    </location>
</feature>
<dbReference type="InterPro" id="IPR020449">
    <property type="entry name" value="Tscrpt_reg_AraC-type_HTH"/>
</dbReference>
<dbReference type="PANTHER" id="PTHR43280:SF32">
    <property type="entry name" value="TRANSCRIPTIONAL REGULATORY PROTEIN"/>
    <property type="match status" value="1"/>
</dbReference>
<dbReference type="InterPro" id="IPR018060">
    <property type="entry name" value="HTH_AraC"/>
</dbReference>